<dbReference type="Pfam" id="PF02616">
    <property type="entry name" value="SMC_ScpA"/>
    <property type="match status" value="1"/>
</dbReference>
<evidence type="ECO:0000256" key="1">
    <source>
        <dbReference type="ARBA" id="ARBA00022829"/>
    </source>
</evidence>
<dbReference type="PANTHER" id="PTHR33969">
    <property type="entry name" value="SEGREGATION AND CONDENSATION PROTEIN A"/>
    <property type="match status" value="1"/>
</dbReference>
<comment type="caution">
    <text evidence="3">The sequence shown here is derived from an EMBL/GenBank/DDBJ whole genome shotgun (WGS) entry which is preliminary data.</text>
</comment>
<gene>
    <name evidence="3" type="ORF">BSZ40_02485</name>
</gene>
<protein>
    <recommendedName>
        <fullName evidence="2">Segregation and condensation protein A</fullName>
    </recommendedName>
</protein>
<keyword evidence="1" id="KW-0159">Chromosome partition</keyword>
<proteinExistence type="predicted"/>
<reference evidence="4" key="1">
    <citation type="submission" date="2016-12" db="EMBL/GenBank/DDBJ databases">
        <authorList>
            <person name="Meng X."/>
        </authorList>
    </citation>
    <scope>NUCLEOTIDE SEQUENCE [LARGE SCALE GENOMIC DNA]</scope>
    <source>
        <strain evidence="4">DSM 20732</strain>
    </source>
</reference>
<name>A0A1Q5PY15_9ACTO</name>
<dbReference type="FunCoup" id="A0A1Q5PY15">
    <property type="interactions" value="42"/>
</dbReference>
<dbReference type="Proteomes" id="UP000185612">
    <property type="component" value="Unassembled WGS sequence"/>
</dbReference>
<organism evidence="3 4">
    <name type="scientific">Buchananella hordeovulneris</name>
    <dbReference type="NCBI Taxonomy" id="52770"/>
    <lineage>
        <taxon>Bacteria</taxon>
        <taxon>Bacillati</taxon>
        <taxon>Actinomycetota</taxon>
        <taxon>Actinomycetes</taxon>
        <taxon>Actinomycetales</taxon>
        <taxon>Actinomycetaceae</taxon>
        <taxon>Buchananella</taxon>
    </lineage>
</organism>
<accession>A0A1Q5PY15</accession>
<dbReference type="Gene3D" id="6.10.250.2410">
    <property type="match status" value="1"/>
</dbReference>
<sequence length="271" mass="29782">MTEPTGAAPSEPQKQRAFSVTLENFTGPFDLLLGLIAKHQLDITEIALAQVTDEFIAHMDAHWDVSQASEFLVVAATLLEIKAARLLPQQEREAEEDLEFLEARDLLFARLLQYRTFKEAAAWMGQRLAVGESYLPREVGLEAPFAALLPELVWHVRPEELARRAAAALSRRPPEVAVAHLHEVVVPVPGQMKILAALLRTAGQATFSHLIADAASTAVVVSRFLALLELYRAGVVEFEQDEHLGPLTVQWTGDLTSEVGTGTDEYDEGVA</sequence>
<evidence type="ECO:0000313" key="4">
    <source>
        <dbReference type="Proteomes" id="UP000185612"/>
    </source>
</evidence>
<dbReference type="GO" id="GO:0007059">
    <property type="term" value="P:chromosome segregation"/>
    <property type="evidence" value="ECO:0007669"/>
    <property type="project" value="UniProtKB-KW"/>
</dbReference>
<dbReference type="EMBL" id="MQVS01000002">
    <property type="protein sequence ID" value="OKL52508.1"/>
    <property type="molecule type" value="Genomic_DNA"/>
</dbReference>
<dbReference type="STRING" id="52770.BSZ40_02485"/>
<dbReference type="PANTHER" id="PTHR33969:SF2">
    <property type="entry name" value="SEGREGATION AND CONDENSATION PROTEIN A"/>
    <property type="match status" value="1"/>
</dbReference>
<evidence type="ECO:0000256" key="2">
    <source>
        <dbReference type="ARBA" id="ARBA00044777"/>
    </source>
</evidence>
<dbReference type="OrthoDB" id="9811016at2"/>
<dbReference type="InterPro" id="IPR003768">
    <property type="entry name" value="ScpA"/>
</dbReference>
<keyword evidence="4" id="KW-1185">Reference proteome</keyword>
<dbReference type="AlphaFoldDB" id="A0A1Q5PY15"/>
<evidence type="ECO:0000313" key="3">
    <source>
        <dbReference type="EMBL" id="OKL52508.1"/>
    </source>
</evidence>